<evidence type="ECO:0000313" key="2">
    <source>
        <dbReference type="EMBL" id="KNC78428.1"/>
    </source>
</evidence>
<accession>A0A0L0FQZ3</accession>
<dbReference type="EMBL" id="KQ242491">
    <property type="protein sequence ID" value="KNC78428.1"/>
    <property type="molecule type" value="Genomic_DNA"/>
</dbReference>
<evidence type="ECO:0000313" key="3">
    <source>
        <dbReference type="Proteomes" id="UP000054560"/>
    </source>
</evidence>
<dbReference type="GeneID" id="25909646"/>
<proteinExistence type="predicted"/>
<organism evidence="2 3">
    <name type="scientific">Sphaeroforma arctica JP610</name>
    <dbReference type="NCBI Taxonomy" id="667725"/>
    <lineage>
        <taxon>Eukaryota</taxon>
        <taxon>Ichthyosporea</taxon>
        <taxon>Ichthyophonida</taxon>
        <taxon>Sphaeroforma</taxon>
    </lineage>
</organism>
<dbReference type="AlphaFoldDB" id="A0A0L0FQZ3"/>
<feature type="region of interest" description="Disordered" evidence="1">
    <location>
        <begin position="310"/>
        <end position="330"/>
    </location>
</feature>
<feature type="compositionally biased region" description="Polar residues" evidence="1">
    <location>
        <begin position="1"/>
        <end position="16"/>
    </location>
</feature>
<reference evidence="2 3" key="1">
    <citation type="submission" date="2011-02" db="EMBL/GenBank/DDBJ databases">
        <title>The Genome Sequence of Sphaeroforma arctica JP610.</title>
        <authorList>
            <consortium name="The Broad Institute Genome Sequencing Platform"/>
            <person name="Russ C."/>
            <person name="Cuomo C."/>
            <person name="Young S.K."/>
            <person name="Zeng Q."/>
            <person name="Gargeya S."/>
            <person name="Alvarado L."/>
            <person name="Berlin A."/>
            <person name="Chapman S.B."/>
            <person name="Chen Z."/>
            <person name="Freedman E."/>
            <person name="Gellesch M."/>
            <person name="Goldberg J."/>
            <person name="Griggs A."/>
            <person name="Gujja S."/>
            <person name="Heilman E."/>
            <person name="Heiman D."/>
            <person name="Howarth C."/>
            <person name="Mehta T."/>
            <person name="Neiman D."/>
            <person name="Pearson M."/>
            <person name="Roberts A."/>
            <person name="Saif S."/>
            <person name="Shea T."/>
            <person name="Shenoy N."/>
            <person name="Sisk P."/>
            <person name="Stolte C."/>
            <person name="Sykes S."/>
            <person name="White J."/>
            <person name="Yandava C."/>
            <person name="Burger G."/>
            <person name="Gray M.W."/>
            <person name="Holland P.W.H."/>
            <person name="King N."/>
            <person name="Lang F.B.F."/>
            <person name="Roger A.J."/>
            <person name="Ruiz-Trillo I."/>
            <person name="Haas B."/>
            <person name="Nusbaum C."/>
            <person name="Birren B."/>
        </authorList>
    </citation>
    <scope>NUCLEOTIDE SEQUENCE [LARGE SCALE GENOMIC DNA]</scope>
    <source>
        <strain evidence="2 3">JP610</strain>
    </source>
</reference>
<protein>
    <submittedName>
        <fullName evidence="2">Uncharacterized protein</fullName>
    </submittedName>
</protein>
<dbReference type="Proteomes" id="UP000054560">
    <property type="component" value="Unassembled WGS sequence"/>
</dbReference>
<gene>
    <name evidence="2" type="ORF">SARC_09142</name>
</gene>
<name>A0A0L0FQZ3_9EUKA</name>
<evidence type="ECO:0000256" key="1">
    <source>
        <dbReference type="SAM" id="MobiDB-lite"/>
    </source>
</evidence>
<sequence length="367" mass="40500">MVSGVSDVQSMSSTSEANEHAQDSKCPCYSSTDLTRSESRIRFSLKKFSHSSVASFDEFSLNATTPRSRRVKTRKGGVLPSELKLFLTGSRKSSDASDSSANNASPDIIGNNYGGNIFRYRSSQSSTDTAIGDCGVSSLSASRTPSRKLSADMDQLMTMYKKEVSLAEESVLCRVNDLDVKVQRTIVNLAALSSKDCSHDTCIMVQVNVAKKLLDKTFKAAIKCRSAVSKYLLKQNDKIWRMAHLDGAEVELSDCEMKFLFGIIHAAFRRSVALANEVLQSVHSSLIEWDTKLCRISKLLLKPSRGIRGPLRRDNRTSPRNRAVLTSHDPEPEMQEPYIMKYATGKPYALIELQSPSCVAGLGERSC</sequence>
<dbReference type="RefSeq" id="XP_014152330.1">
    <property type="nucleotide sequence ID" value="XM_014296855.1"/>
</dbReference>
<keyword evidence="3" id="KW-1185">Reference proteome</keyword>
<feature type="region of interest" description="Disordered" evidence="1">
    <location>
        <begin position="1"/>
        <end position="29"/>
    </location>
</feature>